<dbReference type="InterPro" id="IPR012349">
    <property type="entry name" value="Split_barrel_FMN-bd"/>
</dbReference>
<gene>
    <name evidence="2" type="ORF">IPP58_12260</name>
</gene>
<dbReference type="Pfam" id="PF01243">
    <property type="entry name" value="PNPOx_N"/>
    <property type="match status" value="1"/>
</dbReference>
<comment type="caution">
    <text evidence="2">The sequence shown here is derived from an EMBL/GenBank/DDBJ whole genome shotgun (WGS) entry which is preliminary data.</text>
</comment>
<dbReference type="Gene3D" id="2.30.110.10">
    <property type="entry name" value="Electron Transport, Fmn-binding Protein, Chain A"/>
    <property type="match status" value="1"/>
</dbReference>
<evidence type="ECO:0000313" key="2">
    <source>
        <dbReference type="EMBL" id="MBK9797243.1"/>
    </source>
</evidence>
<accession>A0A9D7SI09</accession>
<dbReference type="Proteomes" id="UP000886657">
    <property type="component" value="Unassembled WGS sequence"/>
</dbReference>
<dbReference type="SUPFAM" id="SSF50475">
    <property type="entry name" value="FMN-binding split barrel"/>
    <property type="match status" value="1"/>
</dbReference>
<feature type="domain" description="Pyridoxamine 5'-phosphate oxidase N-terminal" evidence="1">
    <location>
        <begin position="2"/>
        <end position="101"/>
    </location>
</feature>
<sequence length="123" mass="13399">MIPDKMLQVLKCEGVVAVVTMGDNSPHVVNTWNSYLSITQDDQLLIPVGGMIQTEANVEKNPDIQITVGSREVDGFHGPGTGFLIKGSATFLRSGDLFDLVKARFPWIRATLNIKVNSATQTL</sequence>
<name>A0A9D7SI09_9BACT</name>
<dbReference type="AlphaFoldDB" id="A0A9D7SI09"/>
<organism evidence="2 3">
    <name type="scientific">Candidatus Geothrix skivensis</name>
    <dbReference type="NCBI Taxonomy" id="2954439"/>
    <lineage>
        <taxon>Bacteria</taxon>
        <taxon>Pseudomonadati</taxon>
        <taxon>Acidobacteriota</taxon>
        <taxon>Holophagae</taxon>
        <taxon>Holophagales</taxon>
        <taxon>Holophagaceae</taxon>
        <taxon>Geothrix</taxon>
    </lineage>
</organism>
<evidence type="ECO:0000313" key="3">
    <source>
        <dbReference type="Proteomes" id="UP000886657"/>
    </source>
</evidence>
<protein>
    <submittedName>
        <fullName evidence="2">Pyridoxamine 5'-phosphate oxidase family protein</fullName>
    </submittedName>
</protein>
<dbReference type="InterPro" id="IPR011576">
    <property type="entry name" value="Pyridox_Oxase_N"/>
</dbReference>
<dbReference type="EMBL" id="JADKIO010000009">
    <property type="protein sequence ID" value="MBK9797243.1"/>
    <property type="molecule type" value="Genomic_DNA"/>
</dbReference>
<reference evidence="2" key="1">
    <citation type="submission" date="2020-10" db="EMBL/GenBank/DDBJ databases">
        <title>Connecting structure to function with the recovery of over 1000 high-quality activated sludge metagenome-assembled genomes encoding full-length rRNA genes using long-read sequencing.</title>
        <authorList>
            <person name="Singleton C.M."/>
            <person name="Petriglieri F."/>
            <person name="Kristensen J.M."/>
            <person name="Kirkegaard R.H."/>
            <person name="Michaelsen T.Y."/>
            <person name="Andersen M.H."/>
            <person name="Karst S.M."/>
            <person name="Dueholm M.S."/>
            <person name="Nielsen P.H."/>
            <person name="Albertsen M."/>
        </authorList>
    </citation>
    <scope>NUCLEOTIDE SEQUENCE</scope>
    <source>
        <strain evidence="2">Skiv_18-Q3-R9-52_MAXAC.067</strain>
    </source>
</reference>
<evidence type="ECO:0000259" key="1">
    <source>
        <dbReference type="Pfam" id="PF01243"/>
    </source>
</evidence>
<proteinExistence type="predicted"/>